<dbReference type="Pfam" id="PF00535">
    <property type="entry name" value="Glycos_transf_2"/>
    <property type="match status" value="1"/>
</dbReference>
<dbReference type="RefSeq" id="WP_145447124.1">
    <property type="nucleotide sequence ID" value="NZ_CP036280.1"/>
</dbReference>
<organism evidence="2 3">
    <name type="scientific">Mucisphaera calidilacus</name>
    <dbReference type="NCBI Taxonomy" id="2527982"/>
    <lineage>
        <taxon>Bacteria</taxon>
        <taxon>Pseudomonadati</taxon>
        <taxon>Planctomycetota</taxon>
        <taxon>Phycisphaerae</taxon>
        <taxon>Phycisphaerales</taxon>
        <taxon>Phycisphaeraceae</taxon>
        <taxon>Mucisphaera</taxon>
    </lineage>
</organism>
<dbReference type="Proteomes" id="UP000320386">
    <property type="component" value="Chromosome"/>
</dbReference>
<dbReference type="InterPro" id="IPR001173">
    <property type="entry name" value="Glyco_trans_2-like"/>
</dbReference>
<keyword evidence="3" id="KW-1185">Reference proteome</keyword>
<dbReference type="Gene3D" id="3.90.550.10">
    <property type="entry name" value="Spore Coat Polysaccharide Biosynthesis Protein SpsA, Chain A"/>
    <property type="match status" value="1"/>
</dbReference>
<name>A0A518C185_9BACT</name>
<evidence type="ECO:0000313" key="3">
    <source>
        <dbReference type="Proteomes" id="UP000320386"/>
    </source>
</evidence>
<dbReference type="OrthoDB" id="9771846at2"/>
<gene>
    <name evidence="2" type="primary">wbbL</name>
    <name evidence="2" type="ORF">Pan265_28600</name>
</gene>
<feature type="domain" description="Glycosyltransferase 2-like" evidence="1">
    <location>
        <begin position="48"/>
        <end position="156"/>
    </location>
</feature>
<dbReference type="PANTHER" id="PTHR43179:SF7">
    <property type="entry name" value="RHAMNOSYLTRANSFERASE WBBL"/>
    <property type="match status" value="1"/>
</dbReference>
<keyword evidence="2" id="KW-0808">Transferase</keyword>
<accession>A0A518C185</accession>
<evidence type="ECO:0000259" key="1">
    <source>
        <dbReference type="Pfam" id="PF00535"/>
    </source>
</evidence>
<reference evidence="2 3" key="1">
    <citation type="submission" date="2019-02" db="EMBL/GenBank/DDBJ databases">
        <title>Deep-cultivation of Planctomycetes and their phenomic and genomic characterization uncovers novel biology.</title>
        <authorList>
            <person name="Wiegand S."/>
            <person name="Jogler M."/>
            <person name="Boedeker C."/>
            <person name="Pinto D."/>
            <person name="Vollmers J."/>
            <person name="Rivas-Marin E."/>
            <person name="Kohn T."/>
            <person name="Peeters S.H."/>
            <person name="Heuer A."/>
            <person name="Rast P."/>
            <person name="Oberbeckmann S."/>
            <person name="Bunk B."/>
            <person name="Jeske O."/>
            <person name="Meyerdierks A."/>
            <person name="Storesund J.E."/>
            <person name="Kallscheuer N."/>
            <person name="Luecker S."/>
            <person name="Lage O.M."/>
            <person name="Pohl T."/>
            <person name="Merkel B.J."/>
            <person name="Hornburger P."/>
            <person name="Mueller R.-W."/>
            <person name="Bruemmer F."/>
            <person name="Labrenz M."/>
            <person name="Spormann A.M."/>
            <person name="Op den Camp H."/>
            <person name="Overmann J."/>
            <person name="Amann R."/>
            <person name="Jetten M.S.M."/>
            <person name="Mascher T."/>
            <person name="Medema M.H."/>
            <person name="Devos D.P."/>
            <person name="Kaster A.-K."/>
            <person name="Ovreas L."/>
            <person name="Rohde M."/>
            <person name="Galperin M.Y."/>
            <person name="Jogler C."/>
        </authorList>
    </citation>
    <scope>NUCLEOTIDE SEQUENCE [LARGE SCALE GENOMIC DNA]</scope>
    <source>
        <strain evidence="2 3">Pan265</strain>
    </source>
</reference>
<dbReference type="CDD" id="cd04186">
    <property type="entry name" value="GT_2_like_c"/>
    <property type="match status" value="1"/>
</dbReference>
<proteinExistence type="predicted"/>
<dbReference type="EMBL" id="CP036280">
    <property type="protein sequence ID" value="QDU72982.1"/>
    <property type="molecule type" value="Genomic_DNA"/>
</dbReference>
<dbReference type="KEGG" id="mcad:Pan265_28600"/>
<dbReference type="AlphaFoldDB" id="A0A518C185"/>
<dbReference type="SUPFAM" id="SSF53448">
    <property type="entry name" value="Nucleotide-diphospho-sugar transferases"/>
    <property type="match status" value="1"/>
</dbReference>
<dbReference type="GO" id="GO:0016757">
    <property type="term" value="F:glycosyltransferase activity"/>
    <property type="evidence" value="ECO:0007669"/>
    <property type="project" value="UniProtKB-KW"/>
</dbReference>
<evidence type="ECO:0000313" key="2">
    <source>
        <dbReference type="EMBL" id="QDU72982.1"/>
    </source>
</evidence>
<protein>
    <submittedName>
        <fullName evidence="2">Rhamnosyltransferase WbbL</fullName>
        <ecNumber evidence="2">2.4.1.-</ecNumber>
    </submittedName>
</protein>
<dbReference type="PANTHER" id="PTHR43179">
    <property type="entry name" value="RHAMNOSYLTRANSFERASE WBBL"/>
    <property type="match status" value="1"/>
</dbReference>
<dbReference type="EC" id="2.4.1.-" evidence="2"/>
<sequence length="340" mass="37861">MTQRDDQVQGSAPDTVTVIVNYRCAALTVDALRTVEPEVERYRSAVGGRLRVVVTDNASGDDSVEVLEQAREENGWGEWLTILPLPKNGGFAYGNNEGIRWADAHLGEAHYVHLLNPDTLIREGAVVELVRFMEGHGEAGFAGSRLEDPDGTVQVSAFRFPTVLSEFEGRINLGVVSWLLRRWRVAPPASDRVAVTDWVAGASLLVRRSVLERVGLLDEAYFMYYEEVDWIRQGRLAGFGCWYVPASRVVHLVGQVSGVRGGGGVGRARRTPEYVFEARRIYWLKNHGWLKKVFADAAVITGTVLGRLKCLLLGQAVTDPAYFLRDSLSFHLMGTYPERR</sequence>
<keyword evidence="2" id="KW-0328">Glycosyltransferase</keyword>
<dbReference type="InterPro" id="IPR029044">
    <property type="entry name" value="Nucleotide-diphossugar_trans"/>
</dbReference>